<dbReference type="AlphaFoldDB" id="A0A4R6R650"/>
<evidence type="ECO:0000313" key="13">
    <source>
        <dbReference type="EMBL" id="TDP81302.1"/>
    </source>
</evidence>
<evidence type="ECO:0000313" key="14">
    <source>
        <dbReference type="Proteomes" id="UP000294593"/>
    </source>
</evidence>
<dbReference type="InterPro" id="IPR003660">
    <property type="entry name" value="HAMP_dom"/>
</dbReference>
<dbReference type="InterPro" id="IPR004089">
    <property type="entry name" value="MCPsignal_dom"/>
</dbReference>
<dbReference type="GO" id="GO:0004888">
    <property type="term" value="F:transmembrane signaling receptor activity"/>
    <property type="evidence" value="ECO:0007669"/>
    <property type="project" value="TreeGrafter"/>
</dbReference>
<dbReference type="GO" id="GO:0007165">
    <property type="term" value="P:signal transduction"/>
    <property type="evidence" value="ECO:0007669"/>
    <property type="project" value="UniProtKB-KW"/>
</dbReference>
<dbReference type="EMBL" id="SNXW01000008">
    <property type="protein sequence ID" value="TDP81302.1"/>
    <property type="molecule type" value="Genomic_DNA"/>
</dbReference>
<dbReference type="InterPro" id="IPR051310">
    <property type="entry name" value="MCP_chemotaxis"/>
</dbReference>
<feature type="region of interest" description="Disordered" evidence="9">
    <location>
        <begin position="306"/>
        <end position="339"/>
    </location>
</feature>
<dbReference type="PROSITE" id="PS50111">
    <property type="entry name" value="CHEMOTAXIS_TRANSDUC_2"/>
    <property type="match status" value="1"/>
</dbReference>
<evidence type="ECO:0000256" key="10">
    <source>
        <dbReference type="SAM" id="Phobius"/>
    </source>
</evidence>
<dbReference type="PROSITE" id="PS50885">
    <property type="entry name" value="HAMP"/>
    <property type="match status" value="1"/>
</dbReference>
<name>A0A4R6R650_9BURK</name>
<dbReference type="GO" id="GO:0005886">
    <property type="term" value="C:plasma membrane"/>
    <property type="evidence" value="ECO:0007669"/>
    <property type="project" value="UniProtKB-SubCell"/>
</dbReference>
<evidence type="ECO:0000256" key="9">
    <source>
        <dbReference type="SAM" id="MobiDB-lite"/>
    </source>
</evidence>
<dbReference type="CDD" id="cd11386">
    <property type="entry name" value="MCP_signal"/>
    <property type="match status" value="1"/>
</dbReference>
<evidence type="ECO:0000256" key="4">
    <source>
        <dbReference type="ARBA" id="ARBA00022692"/>
    </source>
</evidence>
<dbReference type="OrthoDB" id="8555762at2"/>
<dbReference type="Pfam" id="PF00015">
    <property type="entry name" value="MCPsignal"/>
    <property type="match status" value="1"/>
</dbReference>
<evidence type="ECO:0000256" key="7">
    <source>
        <dbReference type="ARBA" id="ARBA00029447"/>
    </source>
</evidence>
<dbReference type="Pfam" id="PF17200">
    <property type="entry name" value="sCache_2"/>
    <property type="match status" value="1"/>
</dbReference>
<dbReference type="FunFam" id="1.10.287.950:FF:000001">
    <property type="entry name" value="Methyl-accepting chemotaxis sensory transducer"/>
    <property type="match status" value="1"/>
</dbReference>
<evidence type="ECO:0000256" key="5">
    <source>
        <dbReference type="ARBA" id="ARBA00022989"/>
    </source>
</evidence>
<keyword evidence="4 10" id="KW-0812">Transmembrane</keyword>
<evidence type="ECO:0000256" key="1">
    <source>
        <dbReference type="ARBA" id="ARBA00004651"/>
    </source>
</evidence>
<dbReference type="Gene3D" id="1.10.287.950">
    <property type="entry name" value="Methyl-accepting chemotaxis protein"/>
    <property type="match status" value="1"/>
</dbReference>
<dbReference type="Gene3D" id="3.30.450.20">
    <property type="entry name" value="PAS domain"/>
    <property type="match status" value="1"/>
</dbReference>
<evidence type="ECO:0000259" key="12">
    <source>
        <dbReference type="PROSITE" id="PS50885"/>
    </source>
</evidence>
<keyword evidence="6 10" id="KW-0472">Membrane</keyword>
<organism evidence="13 14">
    <name type="scientific">Aquabacterium commune</name>
    <dbReference type="NCBI Taxonomy" id="70586"/>
    <lineage>
        <taxon>Bacteria</taxon>
        <taxon>Pseudomonadati</taxon>
        <taxon>Pseudomonadota</taxon>
        <taxon>Betaproteobacteria</taxon>
        <taxon>Burkholderiales</taxon>
        <taxon>Aquabacterium</taxon>
    </lineage>
</organism>
<dbReference type="GO" id="GO:0006935">
    <property type="term" value="P:chemotaxis"/>
    <property type="evidence" value="ECO:0007669"/>
    <property type="project" value="TreeGrafter"/>
</dbReference>
<keyword evidence="3" id="KW-0488">Methylation</keyword>
<keyword evidence="14" id="KW-1185">Reference proteome</keyword>
<gene>
    <name evidence="13" type="ORF">EV672_10887</name>
</gene>
<accession>A0A4R6R650</accession>
<comment type="similarity">
    <text evidence="7">Belongs to the methyl-accepting chemotaxis (MCP) protein family.</text>
</comment>
<proteinExistence type="inferred from homology"/>
<dbReference type="SUPFAM" id="SSF58104">
    <property type="entry name" value="Methyl-accepting chemotaxis protein (MCP) signaling domain"/>
    <property type="match status" value="1"/>
</dbReference>
<keyword evidence="5 10" id="KW-1133">Transmembrane helix</keyword>
<feature type="domain" description="HAMP" evidence="12">
    <location>
        <begin position="214"/>
        <end position="270"/>
    </location>
</feature>
<evidence type="ECO:0000256" key="6">
    <source>
        <dbReference type="ARBA" id="ARBA00023136"/>
    </source>
</evidence>
<sequence>MLFWFRQFNVATRLRLLAGLSALGVLGVAVGLLWAAYGQKLEDRRTAVRQTVEVAHALLKWAHEQQTSGKLSADAARQQALSALDRLRYGHNEYFWVNDMAGVMVHHPIKPQLNGKNLSDMKDPNGTYLFRAFTDMARTRGEGFVTYQWPKPGHEAPVDKVSYVKAFAPWGWVLGSGLYIDDLQVAFRQQMVGSVAAVLVAALLLWGLVELTARQLSHGVNEAVARAEAIAQGDIAQGQAPHPLADGGDEIARLLRAMRDMSRQLGDTLGQVRDSVGHVAEASQQIATGNQDLNHRTEQAAARLQHTASSMEEFSSTVQHNAASSSSAQDMAAEAASQARRGGEVVSQVVHTMEAIHASARKITDIITVIDGIAFQTNILALNAAVEAARAGEQGRGFAVVAGEVRTLAQRSANAAKEIKSLIQASTEHVESGAALVHDAGQNMAAIVGSVDRVAGLIQQIAHATQEQNQGVGTIHHAVTELDQMTQQNAALVEQSAAAASSLKDQAQALATVVGRFRVG</sequence>
<dbReference type="SMART" id="SM01049">
    <property type="entry name" value="Cache_2"/>
    <property type="match status" value="1"/>
</dbReference>
<keyword evidence="8" id="KW-0807">Transducer</keyword>
<protein>
    <submittedName>
        <fullName evidence="13">Methyl-accepting chemotaxis sensory transducer with Cache sensor</fullName>
    </submittedName>
</protein>
<comment type="subcellular location">
    <subcellularLocation>
        <location evidence="1">Cell membrane</location>
        <topology evidence="1">Multi-pass membrane protein</topology>
    </subcellularLocation>
</comment>
<dbReference type="PANTHER" id="PTHR43531">
    <property type="entry name" value="PROTEIN ICFG"/>
    <property type="match status" value="1"/>
</dbReference>
<dbReference type="Proteomes" id="UP000294593">
    <property type="component" value="Unassembled WGS sequence"/>
</dbReference>
<feature type="transmembrane region" description="Helical" evidence="10">
    <location>
        <begin position="16"/>
        <end position="37"/>
    </location>
</feature>
<feature type="domain" description="Methyl-accepting transducer" evidence="11">
    <location>
        <begin position="275"/>
        <end position="504"/>
    </location>
</feature>
<keyword evidence="2" id="KW-1003">Cell membrane</keyword>
<dbReference type="InterPro" id="IPR033480">
    <property type="entry name" value="sCache_2"/>
</dbReference>
<dbReference type="SMART" id="SM00283">
    <property type="entry name" value="MA"/>
    <property type="match status" value="1"/>
</dbReference>
<evidence type="ECO:0000256" key="8">
    <source>
        <dbReference type="PROSITE-ProRule" id="PRU00284"/>
    </source>
</evidence>
<feature type="transmembrane region" description="Helical" evidence="10">
    <location>
        <begin position="191"/>
        <end position="209"/>
    </location>
</feature>
<reference evidence="13 14" key="1">
    <citation type="submission" date="2019-03" db="EMBL/GenBank/DDBJ databases">
        <title>Genomic Encyclopedia of Type Strains, Phase IV (KMG-IV): sequencing the most valuable type-strain genomes for metagenomic binning, comparative biology and taxonomic classification.</title>
        <authorList>
            <person name="Goeker M."/>
        </authorList>
    </citation>
    <scope>NUCLEOTIDE SEQUENCE [LARGE SCALE GENOMIC DNA]</scope>
    <source>
        <strain evidence="13 14">DSM 11901</strain>
    </source>
</reference>
<evidence type="ECO:0000256" key="2">
    <source>
        <dbReference type="ARBA" id="ARBA00022475"/>
    </source>
</evidence>
<evidence type="ECO:0000259" key="11">
    <source>
        <dbReference type="PROSITE" id="PS50111"/>
    </source>
</evidence>
<feature type="compositionally biased region" description="Polar residues" evidence="9">
    <location>
        <begin position="306"/>
        <end position="321"/>
    </location>
</feature>
<feature type="compositionally biased region" description="Low complexity" evidence="9">
    <location>
        <begin position="322"/>
        <end position="339"/>
    </location>
</feature>
<comment type="caution">
    <text evidence="13">The sequence shown here is derived from an EMBL/GenBank/DDBJ whole genome shotgun (WGS) entry which is preliminary data.</text>
</comment>
<evidence type="ECO:0000256" key="3">
    <source>
        <dbReference type="ARBA" id="ARBA00022481"/>
    </source>
</evidence>
<dbReference type="PANTHER" id="PTHR43531:SF14">
    <property type="entry name" value="METHYL-ACCEPTING CHEMOTAXIS PROTEIN I-RELATED"/>
    <property type="match status" value="1"/>
</dbReference>
<dbReference type="RefSeq" id="WP_133610239.1">
    <property type="nucleotide sequence ID" value="NZ_SNXW01000008.1"/>
</dbReference>